<dbReference type="SUPFAM" id="SSF49764">
    <property type="entry name" value="HSP20-like chaperones"/>
    <property type="match status" value="1"/>
</dbReference>
<dbReference type="InterPro" id="IPR031107">
    <property type="entry name" value="Small_HSP"/>
</dbReference>
<dbReference type="RefSeq" id="WP_045456902.1">
    <property type="nucleotide sequence ID" value="NZ_BBLT01000001.1"/>
</dbReference>
<dbReference type="InterPro" id="IPR002068">
    <property type="entry name" value="A-crystallin/Hsp20_dom"/>
</dbReference>
<gene>
    <name evidence="4" type="ORF">MYP_49</name>
</gene>
<evidence type="ECO:0000313" key="5">
    <source>
        <dbReference type="Proteomes" id="UP000030185"/>
    </source>
</evidence>
<dbReference type="Pfam" id="PF00011">
    <property type="entry name" value="HSP20"/>
    <property type="match status" value="1"/>
</dbReference>
<dbReference type="PANTHER" id="PTHR11527">
    <property type="entry name" value="HEAT-SHOCK PROTEIN 20 FAMILY MEMBER"/>
    <property type="match status" value="1"/>
</dbReference>
<dbReference type="OrthoDB" id="9814487at2"/>
<comment type="caution">
    <text evidence="4">The sequence shown here is derived from an EMBL/GenBank/DDBJ whole genome shotgun (WGS) entry which is preliminary data.</text>
</comment>
<reference evidence="4 5" key="1">
    <citation type="submission" date="2014-09" db="EMBL/GenBank/DDBJ databases">
        <title>Sporocytophaga myxococcoides PG-01 genome sequencing.</title>
        <authorList>
            <person name="Liu L."/>
            <person name="Gao P.J."/>
            <person name="Chen G.J."/>
            <person name="Wang L.S."/>
        </authorList>
    </citation>
    <scope>NUCLEOTIDE SEQUENCE [LARGE SCALE GENOMIC DNA]</scope>
    <source>
        <strain evidence="4 5">PG-01</strain>
    </source>
</reference>
<feature type="domain" description="SHSP" evidence="3">
    <location>
        <begin position="31"/>
        <end position="144"/>
    </location>
</feature>
<evidence type="ECO:0000259" key="3">
    <source>
        <dbReference type="PROSITE" id="PS01031"/>
    </source>
</evidence>
<evidence type="ECO:0000256" key="2">
    <source>
        <dbReference type="RuleBase" id="RU003616"/>
    </source>
</evidence>
<evidence type="ECO:0000256" key="1">
    <source>
        <dbReference type="PROSITE-ProRule" id="PRU00285"/>
    </source>
</evidence>
<dbReference type="CDD" id="cd06464">
    <property type="entry name" value="ACD_sHsps-like"/>
    <property type="match status" value="1"/>
</dbReference>
<comment type="similarity">
    <text evidence="1 2">Belongs to the small heat shock protein (HSP20) family.</text>
</comment>
<dbReference type="PROSITE" id="PS01031">
    <property type="entry name" value="SHSP"/>
    <property type="match status" value="1"/>
</dbReference>
<dbReference type="Proteomes" id="UP000030185">
    <property type="component" value="Unassembled WGS sequence"/>
</dbReference>
<proteinExistence type="inferred from homology"/>
<name>A0A098L9M3_9BACT</name>
<dbReference type="STRING" id="153721.MYP_49"/>
<dbReference type="Gene3D" id="2.60.40.790">
    <property type="match status" value="1"/>
</dbReference>
<sequence>MGIVKYNKSRVPGFTNVLEDFFGRDVSDFLGTSADVVPAVNVKEEDKGFQVDVAAPGMEKGDFKVNIDNDTLTISAEKEVNEEETNEKYSRKEFSYSSFSRSFVLPKTADKNKIEAKYENGILALFIPKIAEKDIKNIKSIEIK</sequence>
<keyword evidence="4" id="KW-0346">Stress response</keyword>
<evidence type="ECO:0000313" key="4">
    <source>
        <dbReference type="EMBL" id="GAL82823.1"/>
    </source>
</evidence>
<organism evidence="4 5">
    <name type="scientific">Sporocytophaga myxococcoides</name>
    <dbReference type="NCBI Taxonomy" id="153721"/>
    <lineage>
        <taxon>Bacteria</taxon>
        <taxon>Pseudomonadati</taxon>
        <taxon>Bacteroidota</taxon>
        <taxon>Cytophagia</taxon>
        <taxon>Cytophagales</taxon>
        <taxon>Cytophagaceae</taxon>
        <taxon>Sporocytophaga</taxon>
    </lineage>
</organism>
<dbReference type="eggNOG" id="COG0071">
    <property type="taxonomic scope" value="Bacteria"/>
</dbReference>
<accession>A0A098L9M3</accession>
<dbReference type="InterPro" id="IPR008978">
    <property type="entry name" value="HSP20-like_chaperone"/>
</dbReference>
<keyword evidence="5" id="KW-1185">Reference proteome</keyword>
<dbReference type="EMBL" id="BBLT01000001">
    <property type="protein sequence ID" value="GAL82823.1"/>
    <property type="molecule type" value="Genomic_DNA"/>
</dbReference>
<protein>
    <submittedName>
        <fullName evidence="4">Heat shock protein Hsp20</fullName>
    </submittedName>
</protein>
<dbReference type="AlphaFoldDB" id="A0A098L9M3"/>